<reference evidence="2" key="1">
    <citation type="journal article" date="2019" name="Int. J. Syst. Evol. Microbiol.">
        <title>The Global Catalogue of Microorganisms (GCM) 10K type strain sequencing project: providing services to taxonomists for standard genome sequencing and annotation.</title>
        <authorList>
            <consortium name="The Broad Institute Genomics Platform"/>
            <consortium name="The Broad Institute Genome Sequencing Center for Infectious Disease"/>
            <person name="Wu L."/>
            <person name="Ma J."/>
        </authorList>
    </citation>
    <scope>NUCLEOTIDE SEQUENCE [LARGE SCALE GENOMIC DNA]</scope>
    <source>
        <strain evidence="2">CGMCC 1.12404</strain>
    </source>
</reference>
<dbReference type="Proteomes" id="UP000617979">
    <property type="component" value="Unassembled WGS sequence"/>
</dbReference>
<name>A0ABQ1G0W2_9BACL</name>
<protein>
    <submittedName>
        <fullName evidence="1">Uncharacterized protein</fullName>
    </submittedName>
</protein>
<sequence length="57" mass="6252">MKKYGVTVRYAGDLVGDFFFEAETAEKACLMAIEEAKLVMGGGESDGEFICVPVIWE</sequence>
<organism evidence="1 2">
    <name type="scientific">Kroppenstedtia guangzhouensis</name>
    <dbReference type="NCBI Taxonomy" id="1274356"/>
    <lineage>
        <taxon>Bacteria</taxon>
        <taxon>Bacillati</taxon>
        <taxon>Bacillota</taxon>
        <taxon>Bacilli</taxon>
        <taxon>Bacillales</taxon>
        <taxon>Thermoactinomycetaceae</taxon>
        <taxon>Kroppenstedtia</taxon>
    </lineage>
</organism>
<accession>A0ABQ1G0W2</accession>
<evidence type="ECO:0000313" key="1">
    <source>
        <dbReference type="EMBL" id="GGA35258.1"/>
    </source>
</evidence>
<evidence type="ECO:0000313" key="2">
    <source>
        <dbReference type="Proteomes" id="UP000617979"/>
    </source>
</evidence>
<keyword evidence="2" id="KW-1185">Reference proteome</keyword>
<comment type="caution">
    <text evidence="1">The sequence shown here is derived from an EMBL/GenBank/DDBJ whole genome shotgun (WGS) entry which is preliminary data.</text>
</comment>
<dbReference type="RefSeq" id="WP_188429578.1">
    <property type="nucleotide sequence ID" value="NZ_BMEX01000002.1"/>
</dbReference>
<gene>
    <name evidence="1" type="ORF">GCM10007416_05130</name>
</gene>
<proteinExistence type="predicted"/>
<dbReference type="EMBL" id="BMEX01000002">
    <property type="protein sequence ID" value="GGA35258.1"/>
    <property type="molecule type" value="Genomic_DNA"/>
</dbReference>